<reference evidence="1 2" key="1">
    <citation type="submission" date="2019-01" db="EMBL/GenBank/DDBJ databases">
        <title>Draft Genome and Complete Hox-Cluster Characterization of the Sterlet Sturgeon (Acipenser ruthenus).</title>
        <authorList>
            <person name="Wei Q."/>
        </authorList>
    </citation>
    <scope>NUCLEOTIDE SEQUENCE [LARGE SCALE GENOMIC DNA]</scope>
    <source>
        <strain evidence="1">WHYD16114868_AA</strain>
        <tissue evidence="1">Blood</tissue>
    </source>
</reference>
<accession>A0A444TXY3</accession>
<dbReference type="PANTHER" id="PTHR45913">
    <property type="entry name" value="EPM2A-INTERACTING PROTEIN 1"/>
    <property type="match status" value="1"/>
</dbReference>
<dbReference type="PANTHER" id="PTHR45913:SF19">
    <property type="entry name" value="LOW QUALITY PROTEIN: ZINC FINGER BED DOMAIN-CONTAINING PROTEIN 5-LIKE"/>
    <property type="match status" value="1"/>
</dbReference>
<evidence type="ECO:0000313" key="2">
    <source>
        <dbReference type="Proteomes" id="UP000289886"/>
    </source>
</evidence>
<dbReference type="AlphaFoldDB" id="A0A444TXY3"/>
<evidence type="ECO:0000313" key="1">
    <source>
        <dbReference type="EMBL" id="RXM27740.1"/>
    </source>
</evidence>
<dbReference type="Proteomes" id="UP000289886">
    <property type="component" value="Unassembled WGS sequence"/>
</dbReference>
<protein>
    <submittedName>
        <fullName evidence="1">SCAN domain-containing protein 3</fullName>
    </submittedName>
</protein>
<gene>
    <name evidence="1" type="ORF">EOD39_10412</name>
</gene>
<dbReference type="EMBL" id="SCEB01215778">
    <property type="protein sequence ID" value="RXM27740.1"/>
    <property type="molecule type" value="Genomic_DNA"/>
</dbReference>
<organism evidence="1 2">
    <name type="scientific">Acipenser ruthenus</name>
    <name type="common">Sterlet sturgeon</name>
    <dbReference type="NCBI Taxonomy" id="7906"/>
    <lineage>
        <taxon>Eukaryota</taxon>
        <taxon>Metazoa</taxon>
        <taxon>Chordata</taxon>
        <taxon>Craniata</taxon>
        <taxon>Vertebrata</taxon>
        <taxon>Euteleostomi</taxon>
        <taxon>Actinopterygii</taxon>
        <taxon>Chondrostei</taxon>
        <taxon>Acipenseriformes</taxon>
        <taxon>Acipenseridae</taxon>
        <taxon>Acipenser</taxon>
    </lineage>
</organism>
<proteinExistence type="predicted"/>
<comment type="caution">
    <text evidence="1">The sequence shown here is derived from an EMBL/GenBank/DDBJ whole genome shotgun (WGS) entry which is preliminary data.</text>
</comment>
<sequence length="168" mass="19634">MFSLLCEFLNFDEVEVDRLALCAVMGEHTDSLLYQFRTYFSDMVSTSERMWIANPFLQTDAELLEMTPREEDQFIELRNNTPMKCAHETTELWVHASDEFPALQVLLPFATNYLCERGFPGLTSIQIKHRSRMNVENDLRICLTEIPPQLDQLFALFSVVHRNICTNY</sequence>
<keyword evidence="2" id="KW-1185">Reference proteome</keyword>
<name>A0A444TXY3_ACIRT</name>